<feature type="region of interest" description="Disordered" evidence="4">
    <location>
        <begin position="881"/>
        <end position="937"/>
    </location>
</feature>
<dbReference type="EMBL" id="AHZP02001017">
    <property type="protein sequence ID" value="KYK68745.1"/>
    <property type="molecule type" value="Genomic_DNA"/>
</dbReference>
<dbReference type="GO" id="GO:0008233">
    <property type="term" value="F:peptidase activity"/>
    <property type="evidence" value="ECO:0007669"/>
    <property type="project" value="UniProtKB-KW"/>
</dbReference>
<feature type="region of interest" description="Disordered" evidence="4">
    <location>
        <begin position="22"/>
        <end position="124"/>
    </location>
</feature>
<feature type="compositionally biased region" description="Low complexity" evidence="4">
    <location>
        <begin position="103"/>
        <end position="117"/>
    </location>
</feature>
<keyword evidence="3" id="KW-0378">Hydrolase</keyword>
<evidence type="ECO:0000256" key="3">
    <source>
        <dbReference type="ARBA" id="ARBA00022801"/>
    </source>
</evidence>
<feature type="compositionally biased region" description="Basic and acidic residues" evidence="4">
    <location>
        <begin position="190"/>
        <end position="211"/>
    </location>
</feature>
<dbReference type="Gene3D" id="3.30.70.360">
    <property type="match status" value="1"/>
</dbReference>
<feature type="compositionally biased region" description="Basic and acidic residues" evidence="4">
    <location>
        <begin position="426"/>
        <end position="437"/>
    </location>
</feature>
<comment type="caution">
    <text evidence="6">The sequence shown here is derived from an EMBL/GenBank/DDBJ whole genome shotgun (WGS) entry which is preliminary data.</text>
</comment>
<dbReference type="VEuPathDB" id="ToxoDB:TGPRC2_213060B"/>
<sequence length="992" mass="105970">ARGGGQGVAVTALLLVGRTAAAEQCGARRRRSPGMVLSGVNPQRSGDDPRGEKDEAAAAEGRAPQTASSRSRNRESLGTLEATEAGEGHQRKETHFAARTEDGSSGDSSVESSSGQSSDDDEEANMLLEGDGTDTVQLWAATGNGLLRVWQVPSLKDRGRHFAVLAALTETSQPAGDAEAQAGAQKSRRERPERAGSPELSQAKEETERQHPPTVASLAVASRGPRVAAVSPTSRFSFRYLQDFPDASVAFGSPAVDRALVSSSSCFMNLLRRFVALRSVSGSPACVIPGWQAASFLASCFERLLGAEVQLLPTSPSASSSFSSSASACTRCSASERAAGDAGDGAPGVCGGGGVGPRRETGSCFLRCGPQSAAGETAGLPIVLARLGRDAGKPTVVFYSHYDVVGAESSGEEPDFRVLCGASPREGTHRQGPERHGLQPNGNSGGAGRESRGASGTKSEASERERDAQSVCFWRSNPWSVWGEDGYVYGRGVSDNKGPILCTLFAVRAFVRHHRRRRHLELKAERERREGTGTASRERTRRTQKGLPFNFVWISEGREESGSGGFEDALKKHLSWIVGNKFFVICTNSYWIDDVHPCLVYGMRGVVDARIVVKGGEERTGHHSGVHGGAVAEPLQELLHVVSSLTDVKSGRVRVPQFYDDILPLSDEEVSSLTQIPLDAATYGASVKRAGLRSRDGPTLLRKRWLEPCLSVVNISSSAQCLVDSAAAVFSSVPALPGCTDAPEHATHARCDHAHASRDSLAISGGGNFRIIPATAFCDICIRLVPSQNPVTVFLALKRYVEALVRDMQSEHQVFVHLVGHGQGWKTNKQSESAKALFSAAQQAVQEIWGVEPLHILEGGSMPVIKLLTDLLIRHIALSRGSSASCPPRSCLRSPSFSSSSFAGLEKQRRASEKPDLSAGSLQGNEGQDTEGQTEEGGSFDDVVAIQIPLGQASDNAHLPNERIRVINLYRGVKVLERTLDLLAQLQRRILC</sequence>
<dbReference type="Proteomes" id="UP000075225">
    <property type="component" value="Unassembled WGS sequence"/>
</dbReference>
<gene>
    <name evidence="6" type="ORF">TGPRC2_213060B</name>
</gene>
<evidence type="ECO:0000313" key="7">
    <source>
        <dbReference type="Proteomes" id="UP000075225"/>
    </source>
</evidence>
<evidence type="ECO:0000256" key="4">
    <source>
        <dbReference type="SAM" id="MobiDB-lite"/>
    </source>
</evidence>
<dbReference type="AlphaFoldDB" id="A0A151HH90"/>
<feature type="signal peptide" evidence="5">
    <location>
        <begin position="1"/>
        <end position="21"/>
    </location>
</feature>
<dbReference type="PANTHER" id="PTHR43270:SF8">
    <property type="entry name" value="DI- AND TRIPEPTIDASE DUG2-RELATED"/>
    <property type="match status" value="1"/>
</dbReference>
<evidence type="ECO:0000256" key="5">
    <source>
        <dbReference type="SAM" id="SignalP"/>
    </source>
</evidence>
<name>A0A151HH90_TOXGO</name>
<feature type="chain" id="PRO_5007581586" evidence="5">
    <location>
        <begin position="22"/>
        <end position="992"/>
    </location>
</feature>
<dbReference type="GO" id="GO:0006508">
    <property type="term" value="P:proteolysis"/>
    <property type="evidence" value="ECO:0007669"/>
    <property type="project" value="UniProtKB-KW"/>
</dbReference>
<feature type="region of interest" description="Disordered" evidence="4">
    <location>
        <begin position="173"/>
        <end position="214"/>
    </location>
</feature>
<keyword evidence="2" id="KW-0479">Metal-binding</keyword>
<feature type="region of interest" description="Disordered" evidence="4">
    <location>
        <begin position="414"/>
        <end position="467"/>
    </location>
</feature>
<dbReference type="GO" id="GO:0046872">
    <property type="term" value="F:metal ion binding"/>
    <property type="evidence" value="ECO:0007669"/>
    <property type="project" value="UniProtKB-KW"/>
</dbReference>
<feature type="compositionally biased region" description="Basic and acidic residues" evidence="4">
    <location>
        <begin position="86"/>
        <end position="102"/>
    </location>
</feature>
<feature type="compositionally biased region" description="Low complexity" evidence="4">
    <location>
        <begin position="882"/>
        <end position="903"/>
    </location>
</feature>
<organism evidence="6 7">
    <name type="scientific">Toxoplasma gondii TgCatPRC2</name>
    <dbReference type="NCBI Taxonomy" id="1130821"/>
    <lineage>
        <taxon>Eukaryota</taxon>
        <taxon>Sar</taxon>
        <taxon>Alveolata</taxon>
        <taxon>Apicomplexa</taxon>
        <taxon>Conoidasida</taxon>
        <taxon>Coccidia</taxon>
        <taxon>Eucoccidiorida</taxon>
        <taxon>Eimeriorina</taxon>
        <taxon>Sarcocystidae</taxon>
        <taxon>Toxoplasma</taxon>
    </lineage>
</organism>
<feature type="non-terminal residue" evidence="6">
    <location>
        <position position="1"/>
    </location>
</feature>
<dbReference type="GO" id="GO:0006751">
    <property type="term" value="P:glutathione catabolic process"/>
    <property type="evidence" value="ECO:0007669"/>
    <property type="project" value="TreeGrafter"/>
</dbReference>
<feature type="region of interest" description="Disordered" evidence="4">
    <location>
        <begin position="522"/>
        <end position="541"/>
    </location>
</feature>
<feature type="compositionally biased region" description="Basic and acidic residues" evidence="4">
    <location>
        <begin position="906"/>
        <end position="916"/>
    </location>
</feature>
<dbReference type="Gene3D" id="3.40.630.10">
    <property type="entry name" value="Zn peptidases"/>
    <property type="match status" value="2"/>
</dbReference>
<reference evidence="7" key="1">
    <citation type="submission" date="2016-03" db="EMBL/GenBank/DDBJ databases">
        <authorList>
            <person name="Sibley D."/>
            <person name="Venepally P."/>
            <person name="Karamycheva S."/>
            <person name="Hadjithomas M."/>
            <person name="Khan A."/>
            <person name="Brunk B."/>
            <person name="Roos D."/>
            <person name="Caler E."/>
            <person name="Lorenzi H."/>
        </authorList>
    </citation>
    <scope>NUCLEOTIDE SEQUENCE [LARGE SCALE GENOMIC DNA]</scope>
    <source>
        <strain evidence="7">TgCatPRC2</strain>
    </source>
</reference>
<protein>
    <submittedName>
        <fullName evidence="6">WD domain, G-beta repeat-containing protein</fullName>
    </submittedName>
</protein>
<dbReference type="SUPFAM" id="SSF53187">
    <property type="entry name" value="Zn-dependent exopeptidases"/>
    <property type="match status" value="1"/>
</dbReference>
<dbReference type="PANTHER" id="PTHR43270">
    <property type="entry name" value="BETA-ALA-HIS DIPEPTIDASE"/>
    <property type="match status" value="1"/>
</dbReference>
<evidence type="ECO:0000256" key="1">
    <source>
        <dbReference type="ARBA" id="ARBA00022670"/>
    </source>
</evidence>
<evidence type="ECO:0000313" key="6">
    <source>
        <dbReference type="EMBL" id="KYK68745.1"/>
    </source>
</evidence>
<proteinExistence type="predicted"/>
<keyword evidence="5" id="KW-0732">Signal</keyword>
<evidence type="ECO:0000256" key="2">
    <source>
        <dbReference type="ARBA" id="ARBA00022723"/>
    </source>
</evidence>
<feature type="compositionally biased region" description="Basic and acidic residues" evidence="4">
    <location>
        <begin position="522"/>
        <end position="531"/>
    </location>
</feature>
<accession>A0A151HH90</accession>
<keyword evidence="1" id="KW-0645">Protease</keyword>
<feature type="compositionally biased region" description="Basic and acidic residues" evidence="4">
    <location>
        <begin position="45"/>
        <end position="56"/>
    </location>
</feature>
<dbReference type="InterPro" id="IPR051458">
    <property type="entry name" value="Cyt/Met_Dipeptidase"/>
</dbReference>